<evidence type="ECO:0000313" key="3">
    <source>
        <dbReference type="Proteomes" id="UP000756921"/>
    </source>
</evidence>
<dbReference type="PROSITE" id="PS50097">
    <property type="entry name" value="BTB"/>
    <property type="match status" value="1"/>
</dbReference>
<dbReference type="CDD" id="cd18186">
    <property type="entry name" value="BTB_POZ_ZBTB_KLHL-like"/>
    <property type="match status" value="1"/>
</dbReference>
<dbReference type="Proteomes" id="UP000756921">
    <property type="component" value="Unassembled WGS sequence"/>
</dbReference>
<name>A0A9P6KJD6_9PLEO</name>
<dbReference type="SMART" id="SM00225">
    <property type="entry name" value="BTB"/>
    <property type="match status" value="1"/>
</dbReference>
<dbReference type="SUPFAM" id="SSF54695">
    <property type="entry name" value="POZ domain"/>
    <property type="match status" value="1"/>
</dbReference>
<dbReference type="PANTHER" id="PTHR47843">
    <property type="entry name" value="BTB DOMAIN-CONTAINING PROTEIN-RELATED"/>
    <property type="match status" value="1"/>
</dbReference>
<sequence length="222" mass="25103">MLRFQNRAPSACAPEPLPGTRSAAAKNLLGNIASLFNDAKYSDATVQIYDTPLPVHKAIICIQSEYFEKAFQDKFVEGSSRTISFREGSGAAYWRVFEYLYTGDYLDELSTDRLEDDPELLRDTRVYALADMLLLGDLKALCVAKFKDKVRNLWNSDSFPDCVQEVYATTSHDDCNMRLAVLEVATAHARELRDKDIFTDLLREGGEFSVDYVNALTKMLVR</sequence>
<dbReference type="Pfam" id="PF00651">
    <property type="entry name" value="BTB"/>
    <property type="match status" value="1"/>
</dbReference>
<accession>A0A9P6KJD6</accession>
<dbReference type="Gene3D" id="3.30.710.10">
    <property type="entry name" value="Potassium Channel Kv1.1, Chain A"/>
    <property type="match status" value="1"/>
</dbReference>
<dbReference type="AlphaFoldDB" id="A0A9P6KJD6"/>
<protein>
    <recommendedName>
        <fullName evidence="1">BTB domain-containing protein</fullName>
    </recommendedName>
</protein>
<reference evidence="2" key="1">
    <citation type="journal article" date="2020" name="Mol. Plant Microbe Interact.">
        <title>Genome Sequence of the Biocontrol Agent Coniothyrium minitans strain Conio (IMI 134523).</title>
        <authorList>
            <person name="Patel D."/>
            <person name="Shittu T.A."/>
            <person name="Baroncelli R."/>
            <person name="Muthumeenakshi S."/>
            <person name="Osborne T.H."/>
            <person name="Janganan T.K."/>
            <person name="Sreenivasaprasad S."/>
        </authorList>
    </citation>
    <scope>NUCLEOTIDE SEQUENCE</scope>
    <source>
        <strain evidence="2">Conio</strain>
    </source>
</reference>
<dbReference type="PANTHER" id="PTHR47843:SF5">
    <property type="entry name" value="BTB_POZ DOMAIN PROTEIN"/>
    <property type="match status" value="1"/>
</dbReference>
<dbReference type="InterPro" id="IPR000210">
    <property type="entry name" value="BTB/POZ_dom"/>
</dbReference>
<organism evidence="2 3">
    <name type="scientific">Paraphaeosphaeria minitans</name>
    <dbReference type="NCBI Taxonomy" id="565426"/>
    <lineage>
        <taxon>Eukaryota</taxon>
        <taxon>Fungi</taxon>
        <taxon>Dikarya</taxon>
        <taxon>Ascomycota</taxon>
        <taxon>Pezizomycotina</taxon>
        <taxon>Dothideomycetes</taxon>
        <taxon>Pleosporomycetidae</taxon>
        <taxon>Pleosporales</taxon>
        <taxon>Massarineae</taxon>
        <taxon>Didymosphaeriaceae</taxon>
        <taxon>Paraphaeosphaeria</taxon>
    </lineage>
</organism>
<gene>
    <name evidence="2" type="ORF">PMIN01_13490</name>
</gene>
<evidence type="ECO:0000313" key="2">
    <source>
        <dbReference type="EMBL" id="KAF9728662.1"/>
    </source>
</evidence>
<dbReference type="EMBL" id="WJXW01000019">
    <property type="protein sequence ID" value="KAF9728662.1"/>
    <property type="molecule type" value="Genomic_DNA"/>
</dbReference>
<keyword evidence="3" id="KW-1185">Reference proteome</keyword>
<evidence type="ECO:0000259" key="1">
    <source>
        <dbReference type="PROSITE" id="PS50097"/>
    </source>
</evidence>
<feature type="domain" description="BTB" evidence="1">
    <location>
        <begin position="42"/>
        <end position="104"/>
    </location>
</feature>
<comment type="caution">
    <text evidence="2">The sequence shown here is derived from an EMBL/GenBank/DDBJ whole genome shotgun (WGS) entry which is preliminary data.</text>
</comment>
<dbReference type="InterPro" id="IPR011333">
    <property type="entry name" value="SKP1/BTB/POZ_sf"/>
</dbReference>
<dbReference type="OrthoDB" id="6359816at2759"/>
<proteinExistence type="predicted"/>